<dbReference type="InterPro" id="IPR024607">
    <property type="entry name" value="Sulfatase_CS"/>
</dbReference>
<dbReference type="Pfam" id="PF00884">
    <property type="entry name" value="Sulfatase"/>
    <property type="match status" value="1"/>
</dbReference>
<dbReference type="GO" id="GO:0046872">
    <property type="term" value="F:metal ion binding"/>
    <property type="evidence" value="ECO:0007669"/>
    <property type="project" value="UniProtKB-KW"/>
</dbReference>
<proteinExistence type="inferred from homology"/>
<evidence type="ECO:0000256" key="5">
    <source>
        <dbReference type="ARBA" id="ARBA00022801"/>
    </source>
</evidence>
<keyword evidence="6" id="KW-0106">Calcium</keyword>
<dbReference type="CDD" id="cd16144">
    <property type="entry name" value="ARS_like"/>
    <property type="match status" value="1"/>
</dbReference>
<dbReference type="Proteomes" id="UP000428260">
    <property type="component" value="Chromosome"/>
</dbReference>
<dbReference type="EMBL" id="CP046401">
    <property type="protein sequence ID" value="QGY42481.1"/>
    <property type="molecule type" value="Genomic_DNA"/>
</dbReference>
<evidence type="ECO:0000259" key="7">
    <source>
        <dbReference type="Pfam" id="PF00884"/>
    </source>
</evidence>
<keyword evidence="8" id="KW-0808">Transferase</keyword>
<dbReference type="PANTHER" id="PTHR42693">
    <property type="entry name" value="ARYLSULFATASE FAMILY MEMBER"/>
    <property type="match status" value="1"/>
</dbReference>
<keyword evidence="9" id="KW-1185">Reference proteome</keyword>
<dbReference type="InterPro" id="IPR050738">
    <property type="entry name" value="Sulfatase"/>
</dbReference>
<dbReference type="PANTHER" id="PTHR42693:SF42">
    <property type="entry name" value="ARYLSULFATASE G"/>
    <property type="match status" value="1"/>
</dbReference>
<protein>
    <submittedName>
        <fullName evidence="8">Sulfatase-like hydrolase/transferase</fullName>
    </submittedName>
</protein>
<comment type="similarity">
    <text evidence="2">Belongs to the sulfatase family.</text>
</comment>
<evidence type="ECO:0000256" key="6">
    <source>
        <dbReference type="ARBA" id="ARBA00022837"/>
    </source>
</evidence>
<dbReference type="InterPro" id="IPR017850">
    <property type="entry name" value="Alkaline_phosphatase_core_sf"/>
</dbReference>
<evidence type="ECO:0000313" key="8">
    <source>
        <dbReference type="EMBL" id="QGY42481.1"/>
    </source>
</evidence>
<feature type="domain" description="Sulfatase N-terminal" evidence="7">
    <location>
        <begin position="30"/>
        <end position="362"/>
    </location>
</feature>
<dbReference type="KEGG" id="mcos:GM418_02070"/>
<keyword evidence="3" id="KW-0479">Metal-binding</keyword>
<dbReference type="InterPro" id="IPR000917">
    <property type="entry name" value="Sulfatase_N"/>
</dbReference>
<evidence type="ECO:0000256" key="2">
    <source>
        <dbReference type="ARBA" id="ARBA00008779"/>
    </source>
</evidence>
<evidence type="ECO:0000256" key="4">
    <source>
        <dbReference type="ARBA" id="ARBA00022729"/>
    </source>
</evidence>
<dbReference type="Gene3D" id="3.40.720.10">
    <property type="entry name" value="Alkaline Phosphatase, subunit A"/>
    <property type="match status" value="1"/>
</dbReference>
<dbReference type="PROSITE" id="PS00149">
    <property type="entry name" value="SULFATASE_2"/>
    <property type="match status" value="1"/>
</dbReference>
<dbReference type="SUPFAM" id="SSF53649">
    <property type="entry name" value="Alkaline phosphatase-like"/>
    <property type="match status" value="1"/>
</dbReference>
<keyword evidence="5 8" id="KW-0378">Hydrolase</keyword>
<evidence type="ECO:0000313" key="9">
    <source>
        <dbReference type="Proteomes" id="UP000428260"/>
    </source>
</evidence>
<organism evidence="8 9">
    <name type="scientific">Maribellus comscasis</name>
    <dbReference type="NCBI Taxonomy" id="2681766"/>
    <lineage>
        <taxon>Bacteria</taxon>
        <taxon>Pseudomonadati</taxon>
        <taxon>Bacteroidota</taxon>
        <taxon>Bacteroidia</taxon>
        <taxon>Marinilabiliales</taxon>
        <taxon>Prolixibacteraceae</taxon>
        <taxon>Maribellus</taxon>
    </lineage>
</organism>
<dbReference type="RefSeq" id="WP_158862662.1">
    <property type="nucleotide sequence ID" value="NZ_CP046401.1"/>
</dbReference>
<gene>
    <name evidence="8" type="ORF">GM418_02070</name>
</gene>
<comment type="cofactor">
    <cofactor evidence="1">
        <name>Ca(2+)</name>
        <dbReference type="ChEBI" id="CHEBI:29108"/>
    </cofactor>
</comment>
<sequence>MKKKVIYIILLFVFQLHTFGKTEKTSDTKPNIIFLLVDDLGWRDVGYMGSKFYETPNIDKLASQGMTFTNAYAACAVCSPTRASIQTGRYPARIGVTDWIRARFQVNKEKLNTPPPYEKNEGKKLMTPSNPYWMEKDEVTTAELLKENGYFTCHIGKWHLGPDDYYPEHQGYDVNIAGCDMGQPVNYFDPYANDKGVSFPTLEPRKEGEYLVDRLADELVDVIQQHKNAPFFINMCYYAVHTPLMAKPEMIDKYEAKNKVDKQTNAVYASMVESVDQAVGKLISTLKKENLMDNTLIIFFSDNGGLVGPTNNAPLRSGKGYPYEGGIREPMFVYWKGKIKAATSCDIPVSSVDFLPTICAITNTPLPDRTIDGRDISPLLQNKKLPQVPLFWHFPHYRGKDVVPYSIIRDGDWKLIKRYEGNEFELFNLADDLAETNELSKQNPQKVNELNNKLEDWLKTTHAKLPLKK</sequence>
<dbReference type="AlphaFoldDB" id="A0A6I6JJN2"/>
<evidence type="ECO:0000256" key="3">
    <source>
        <dbReference type="ARBA" id="ARBA00022723"/>
    </source>
</evidence>
<dbReference type="GO" id="GO:0016740">
    <property type="term" value="F:transferase activity"/>
    <property type="evidence" value="ECO:0007669"/>
    <property type="project" value="UniProtKB-KW"/>
</dbReference>
<keyword evidence="4" id="KW-0732">Signal</keyword>
<accession>A0A6I6JJN2</accession>
<evidence type="ECO:0000256" key="1">
    <source>
        <dbReference type="ARBA" id="ARBA00001913"/>
    </source>
</evidence>
<name>A0A6I6JJN2_9BACT</name>
<reference evidence="8 9" key="1">
    <citation type="submission" date="2019-11" db="EMBL/GenBank/DDBJ databases">
        <authorList>
            <person name="Zheng R.K."/>
            <person name="Sun C.M."/>
        </authorList>
    </citation>
    <scope>NUCLEOTIDE SEQUENCE [LARGE SCALE GENOMIC DNA]</scope>
    <source>
        <strain evidence="8 9">WC007</strain>
    </source>
</reference>
<dbReference type="Gene3D" id="3.30.1120.10">
    <property type="match status" value="1"/>
</dbReference>
<dbReference type="GO" id="GO:0004065">
    <property type="term" value="F:arylsulfatase activity"/>
    <property type="evidence" value="ECO:0007669"/>
    <property type="project" value="TreeGrafter"/>
</dbReference>